<keyword evidence="1" id="KW-0645">Protease</keyword>
<dbReference type="GO" id="GO:0006508">
    <property type="term" value="P:proteolysis"/>
    <property type="evidence" value="ECO:0007669"/>
    <property type="project" value="UniProtKB-KW"/>
</dbReference>
<protein>
    <submittedName>
        <fullName evidence="1">Protease</fullName>
    </submittedName>
</protein>
<proteinExistence type="predicted"/>
<accession>C0QDE4</accession>
<keyword evidence="1" id="KW-0378">Hydrolase</keyword>
<evidence type="ECO:0000313" key="2">
    <source>
        <dbReference type="Proteomes" id="UP000000442"/>
    </source>
</evidence>
<sequence length="357" mass="41145">MKFDIPYIPDRDYTHFIQRHRDRIDSVYFGLHQGHVLDSRLRFKQVDTESLAVQLNGLLVPHTYCLLNSRFVAPDLYFDPLFLNGLMENLEILMDRSILDGIIFCDAYLLNALSIHGGEALRELEAVPGINCMIDSMDKARAFLELVDQTVFKRPSKLVLDRSLNRNPKALEILVAQLKKEYPGLRLELLANEGCLYHCPFKLAHDAQISLTNTGLVRERGYEFNREMGCMKVLFNNPERLFKSPFIRPEDIDDYSHLVDTIKISGRTLGKDFLENTVTAYIQGSYGGNLLDILDAMRWMAGHYFVDNKKISKKDVNKLSNCTKECSQCDYCKKMLDSTTQNKSIQFNRYSRKNMSV</sequence>
<keyword evidence="2" id="KW-1185">Reference proteome</keyword>
<dbReference type="HOGENOM" id="CLU_053295_0_0_7"/>
<organism evidence="1 2">
    <name type="scientific">Desulforapulum autotrophicum (strain ATCC 43914 / DSM 3382 / VKM B-1955 / HRM2)</name>
    <name type="common">Desulfobacterium autotrophicum</name>
    <dbReference type="NCBI Taxonomy" id="177437"/>
    <lineage>
        <taxon>Bacteria</taxon>
        <taxon>Pseudomonadati</taxon>
        <taxon>Thermodesulfobacteriota</taxon>
        <taxon>Desulfobacteria</taxon>
        <taxon>Desulfobacterales</taxon>
        <taxon>Desulfobacteraceae</taxon>
        <taxon>Desulforapulum</taxon>
    </lineage>
</organism>
<dbReference type="AlphaFoldDB" id="C0QDE4"/>
<dbReference type="Proteomes" id="UP000000442">
    <property type="component" value="Chromosome"/>
</dbReference>
<name>C0QDE4_DESAH</name>
<dbReference type="KEGG" id="dat:HRM2_21100"/>
<dbReference type="RefSeq" id="WP_015903979.1">
    <property type="nucleotide sequence ID" value="NC_012108.1"/>
</dbReference>
<dbReference type="OrthoDB" id="9805982at2"/>
<evidence type="ECO:0000313" key="1">
    <source>
        <dbReference type="EMBL" id="ACN15208.1"/>
    </source>
</evidence>
<dbReference type="EMBL" id="CP001087">
    <property type="protein sequence ID" value="ACN15208.1"/>
    <property type="molecule type" value="Genomic_DNA"/>
</dbReference>
<gene>
    <name evidence="1" type="ordered locus">HRM2_21100</name>
</gene>
<reference evidence="1 2" key="1">
    <citation type="journal article" date="2009" name="Environ. Microbiol.">
        <title>Genome sequence of Desulfobacterium autotrophicum HRM2, a marine sulfate reducer oxidizing organic carbon completely to carbon dioxide.</title>
        <authorList>
            <person name="Strittmatter A.W."/>
            <person name="Liesegang H."/>
            <person name="Rabus R."/>
            <person name="Decker I."/>
            <person name="Amann J."/>
            <person name="Andres S."/>
            <person name="Henne A."/>
            <person name="Fricke W.F."/>
            <person name="Martinez-Arias R."/>
            <person name="Bartels D."/>
            <person name="Goesmann A."/>
            <person name="Krause L."/>
            <person name="Puehler A."/>
            <person name="Klenk H.P."/>
            <person name="Richter M."/>
            <person name="Schuler M."/>
            <person name="Gloeckner F.O."/>
            <person name="Meyerdierks A."/>
            <person name="Gottschalk G."/>
            <person name="Amann R."/>
        </authorList>
    </citation>
    <scope>NUCLEOTIDE SEQUENCE [LARGE SCALE GENOMIC DNA]</scope>
    <source>
        <strain evidence="2">ATCC 43914 / DSM 3382 / HRM2</strain>
    </source>
</reference>
<dbReference type="GO" id="GO:0008233">
    <property type="term" value="F:peptidase activity"/>
    <property type="evidence" value="ECO:0007669"/>
    <property type="project" value="UniProtKB-KW"/>
</dbReference>
<dbReference type="eggNOG" id="COG0826">
    <property type="taxonomic scope" value="Bacteria"/>
</dbReference>
<dbReference type="STRING" id="177437.HRM2_21100"/>